<dbReference type="PANTHER" id="PTHR37423:SF5">
    <property type="entry name" value="SOLUBLE LYTIC MUREIN TRANSGLYCOSYLASE"/>
    <property type="match status" value="1"/>
</dbReference>
<dbReference type="InterPro" id="IPR008258">
    <property type="entry name" value="Transglycosylase_SLT_dom_1"/>
</dbReference>
<feature type="chain" id="PRO_5045555272" evidence="3">
    <location>
        <begin position="30"/>
        <end position="651"/>
    </location>
</feature>
<dbReference type="InterPro" id="IPR023346">
    <property type="entry name" value="Lysozyme-like_dom_sf"/>
</dbReference>
<dbReference type="CDD" id="cd13401">
    <property type="entry name" value="Slt70-like"/>
    <property type="match status" value="1"/>
</dbReference>
<dbReference type="Gene3D" id="1.25.20.10">
    <property type="entry name" value="Bacterial muramidases"/>
    <property type="match status" value="1"/>
</dbReference>
<dbReference type="PANTHER" id="PTHR37423">
    <property type="entry name" value="SOLUBLE LYTIC MUREIN TRANSGLYCOSYLASE-RELATED"/>
    <property type="match status" value="1"/>
</dbReference>
<dbReference type="Gene3D" id="1.10.530.10">
    <property type="match status" value="1"/>
</dbReference>
<feature type="domain" description="Lytic transglycosylase superhelical linker" evidence="5">
    <location>
        <begin position="413"/>
        <end position="477"/>
    </location>
</feature>
<keyword evidence="7" id="KW-1185">Reference proteome</keyword>
<organism evidence="6 7">
    <name type="scientific">Halopseudomonas salina</name>
    <dbReference type="NCBI Taxonomy" id="1323744"/>
    <lineage>
        <taxon>Bacteria</taxon>
        <taxon>Pseudomonadati</taxon>
        <taxon>Pseudomonadota</taxon>
        <taxon>Gammaproteobacteria</taxon>
        <taxon>Pseudomonadales</taxon>
        <taxon>Pseudomonadaceae</taxon>
        <taxon>Halopseudomonas</taxon>
    </lineage>
</organism>
<comment type="caution">
    <text evidence="6">The sequence shown here is derived from an EMBL/GenBank/DDBJ whole genome shotgun (WGS) entry which is preliminary data.</text>
</comment>
<protein>
    <submittedName>
        <fullName evidence="6">Lytic transglycosylase</fullName>
    </submittedName>
</protein>
<comment type="similarity">
    <text evidence="1">Belongs to the transglycosylase Slt family.</text>
</comment>
<evidence type="ECO:0000256" key="2">
    <source>
        <dbReference type="ARBA" id="ARBA00022729"/>
    </source>
</evidence>
<dbReference type="InterPro" id="IPR012289">
    <property type="entry name" value="Lytic_TGlycosylase_superhlx_L"/>
</dbReference>
<dbReference type="EMBL" id="BMFF01000004">
    <property type="protein sequence ID" value="GGD04426.1"/>
    <property type="molecule type" value="Genomic_DNA"/>
</dbReference>
<dbReference type="PROSITE" id="PS00922">
    <property type="entry name" value="TRANSGLYCOSYLASE"/>
    <property type="match status" value="1"/>
</dbReference>
<evidence type="ECO:0000313" key="7">
    <source>
        <dbReference type="Proteomes" id="UP000638188"/>
    </source>
</evidence>
<dbReference type="InterPro" id="IPR037061">
    <property type="entry name" value="Lytic_TGlycoase_superhlx_L_sf"/>
</dbReference>
<evidence type="ECO:0000313" key="6">
    <source>
        <dbReference type="EMBL" id="GGD04426.1"/>
    </source>
</evidence>
<evidence type="ECO:0000256" key="3">
    <source>
        <dbReference type="SAM" id="SignalP"/>
    </source>
</evidence>
<dbReference type="InterPro" id="IPR008939">
    <property type="entry name" value="Lytic_TGlycosylase_superhlx_U"/>
</dbReference>
<evidence type="ECO:0000259" key="5">
    <source>
        <dbReference type="Pfam" id="PF14718"/>
    </source>
</evidence>
<dbReference type="Gene3D" id="1.10.1240.20">
    <property type="entry name" value="Lytic transglycosylase, superhelical linker domain"/>
    <property type="match status" value="1"/>
</dbReference>
<reference evidence="7" key="1">
    <citation type="journal article" date="2019" name="Int. J. Syst. Evol. Microbiol.">
        <title>The Global Catalogue of Microorganisms (GCM) 10K type strain sequencing project: providing services to taxonomists for standard genome sequencing and annotation.</title>
        <authorList>
            <consortium name="The Broad Institute Genomics Platform"/>
            <consortium name="The Broad Institute Genome Sequencing Center for Infectious Disease"/>
            <person name="Wu L."/>
            <person name="Ma J."/>
        </authorList>
    </citation>
    <scope>NUCLEOTIDE SEQUENCE [LARGE SCALE GENOMIC DNA]</scope>
    <source>
        <strain evidence="7">CGMCC 1.12482</strain>
    </source>
</reference>
<dbReference type="InterPro" id="IPR000189">
    <property type="entry name" value="Transglyc_AS"/>
</dbReference>
<accession>A0ABQ1PUW8</accession>
<proteinExistence type="inferred from homology"/>
<dbReference type="Pfam" id="PF01464">
    <property type="entry name" value="SLT"/>
    <property type="match status" value="1"/>
</dbReference>
<dbReference type="SUPFAM" id="SSF48435">
    <property type="entry name" value="Bacterial muramidases"/>
    <property type="match status" value="1"/>
</dbReference>
<evidence type="ECO:0000259" key="4">
    <source>
        <dbReference type="Pfam" id="PF01464"/>
    </source>
</evidence>
<dbReference type="Proteomes" id="UP000638188">
    <property type="component" value="Unassembled WGS sequence"/>
</dbReference>
<gene>
    <name evidence="6" type="ORF">GCM10007418_24380</name>
</gene>
<dbReference type="RefSeq" id="WP_150279413.1">
    <property type="nucleotide sequence ID" value="NZ_BMFF01000004.1"/>
</dbReference>
<keyword evidence="2 3" id="KW-0732">Signal</keyword>
<feature type="domain" description="Transglycosylase SLT" evidence="4">
    <location>
        <begin position="488"/>
        <end position="597"/>
    </location>
</feature>
<dbReference type="SUPFAM" id="SSF53955">
    <property type="entry name" value="Lysozyme-like"/>
    <property type="match status" value="1"/>
</dbReference>
<sequence>MQLYFPALLKTLTALLLATLLGSSLPAQADIQQQRQTYDQAMAALKAGQQQRYASLLAGLRDYPLYPYLLLESLQTRVKTAPHREIEDFLVSHGDLPFAQRLKNDWLRRLVREGDWSRLRKNYDTASQAAEFDCQLALQSWREGNQSAAMSRAAELWTVGRSQPNACDPLFDRWREAGGLTEDVAWARIREALLYRQDALARYLVRYMPGQTPLAELFVNTATGPEKLVESERYRPSAGQPADKMADIATVSLRRLSRDDPARALAFWPYYSDLPYKQEDRLAITRDIGVRMAKRHAPEALAFMAANDPQMLDDQVTEWRIRLALRTGQWQTAQQLTSNLPASLGNQSRWRYWQLRSAQLARPEVGELRHDYQELANERDFYGFLAAERSNQPYALRHQTAQVEPAVFARVSKAGGIRRAREFYARGQVVDARREWYHVGKIFSREELIAQAMMAREMEWYFPAIRGISLAQHWDDLDIRFPMAYQEPIRAQAAARQLNSTWVYAITRQESAFMADARSHAGATGLMQLMPATARETARRYDISLGHPNELLIPERNIALGTAYLSQLNSMFRGNRVLASAAYNAGPGRVRQWTREMPTIPSDIWIETIPFDETRTYVQSVLSYAVIYGQKMGIRQPVMEQHERYLEAYRP</sequence>
<name>A0ABQ1PUW8_9GAMM</name>
<feature type="signal peptide" evidence="3">
    <location>
        <begin position="1"/>
        <end position="29"/>
    </location>
</feature>
<dbReference type="Pfam" id="PF14718">
    <property type="entry name" value="SLT_L"/>
    <property type="match status" value="1"/>
</dbReference>
<evidence type="ECO:0000256" key="1">
    <source>
        <dbReference type="ARBA" id="ARBA00007734"/>
    </source>
</evidence>